<evidence type="ECO:0000313" key="2">
    <source>
        <dbReference type="EMBL" id="PPK93345.1"/>
    </source>
</evidence>
<keyword evidence="1" id="KW-0812">Transmembrane</keyword>
<feature type="transmembrane region" description="Helical" evidence="1">
    <location>
        <begin position="21"/>
        <end position="50"/>
    </location>
</feature>
<keyword evidence="1" id="KW-0472">Membrane</keyword>
<organism evidence="2 3">
    <name type="scientific">Nonlabens xylanidelens</name>
    <dbReference type="NCBI Taxonomy" id="191564"/>
    <lineage>
        <taxon>Bacteria</taxon>
        <taxon>Pseudomonadati</taxon>
        <taxon>Bacteroidota</taxon>
        <taxon>Flavobacteriia</taxon>
        <taxon>Flavobacteriales</taxon>
        <taxon>Flavobacteriaceae</taxon>
        <taxon>Nonlabens</taxon>
    </lineage>
</organism>
<keyword evidence="3" id="KW-1185">Reference proteome</keyword>
<accession>A0A2S6IGJ5</accession>
<comment type="caution">
    <text evidence="2">The sequence shown here is derived from an EMBL/GenBank/DDBJ whole genome shotgun (WGS) entry which is preliminary data.</text>
</comment>
<sequence length="201" mass="23731">MAVPFSVSLMDLVVRKKSSEILKVFLIIIGSLVGLIIIIFLIFIGIFFYYTYQDHRFGTYEIPEKYEYLKKPIPYLNYAQKDSLHHIHKESNDLLVIGDGYNGYTFYSWYQPSSKGTLFIKGYETERNIELMPELLKDRTSIIIDATNNLYQLRSEETAIHEGTFDKFYPARFELWFQSNNEILPAVKIIEKEYLIHGWDR</sequence>
<evidence type="ECO:0000256" key="1">
    <source>
        <dbReference type="SAM" id="Phobius"/>
    </source>
</evidence>
<evidence type="ECO:0000313" key="3">
    <source>
        <dbReference type="Proteomes" id="UP000239002"/>
    </source>
</evidence>
<reference evidence="2 3" key="1">
    <citation type="submission" date="2018-02" db="EMBL/GenBank/DDBJ databases">
        <title>Genomic Encyclopedia of Archaeal and Bacterial Type Strains, Phase II (KMG-II): from individual species to whole genera.</title>
        <authorList>
            <person name="Goeker M."/>
        </authorList>
    </citation>
    <scope>NUCLEOTIDE SEQUENCE [LARGE SCALE GENOMIC DNA]</scope>
    <source>
        <strain evidence="2 3">DSM 16809</strain>
    </source>
</reference>
<dbReference type="AlphaFoldDB" id="A0A2S6IGJ5"/>
<dbReference type="EMBL" id="PTJE01000007">
    <property type="protein sequence ID" value="PPK93345.1"/>
    <property type="molecule type" value="Genomic_DNA"/>
</dbReference>
<proteinExistence type="predicted"/>
<keyword evidence="1" id="KW-1133">Transmembrane helix</keyword>
<name>A0A2S6IGJ5_9FLAO</name>
<dbReference type="Proteomes" id="UP000239002">
    <property type="component" value="Unassembled WGS sequence"/>
</dbReference>
<gene>
    <name evidence="2" type="ORF">LY01_02633</name>
</gene>
<protein>
    <submittedName>
        <fullName evidence="2">Uncharacterized protein</fullName>
    </submittedName>
</protein>